<comment type="caution">
    <text evidence="2">The sequence shown here is derived from an EMBL/GenBank/DDBJ whole genome shotgun (WGS) entry which is preliminary data.</text>
</comment>
<dbReference type="InterPro" id="IPR036390">
    <property type="entry name" value="WH_DNA-bd_sf"/>
</dbReference>
<evidence type="ECO:0000313" key="3">
    <source>
        <dbReference type="Proteomes" id="UP000298218"/>
    </source>
</evidence>
<keyword evidence="3" id="KW-1185">Reference proteome</keyword>
<reference evidence="2 3" key="1">
    <citation type="submission" date="2019-03" db="EMBL/GenBank/DDBJ databases">
        <title>Genomics of glacier-inhabiting Cryobacterium strains.</title>
        <authorList>
            <person name="Liu Q."/>
            <person name="Xin Y.-H."/>
        </authorList>
    </citation>
    <scope>NUCLEOTIDE SEQUENCE [LARGE SCALE GENOMIC DNA]</scope>
    <source>
        <strain evidence="2 3">CGMCC 1.4292</strain>
    </source>
</reference>
<feature type="compositionally biased region" description="Low complexity" evidence="1">
    <location>
        <begin position="117"/>
        <end position="131"/>
    </location>
</feature>
<dbReference type="EMBL" id="SOHQ01000015">
    <property type="protein sequence ID" value="TFD80534.1"/>
    <property type="molecule type" value="Genomic_DNA"/>
</dbReference>
<gene>
    <name evidence="2" type="ORF">E3T53_05530</name>
</gene>
<evidence type="ECO:0000256" key="1">
    <source>
        <dbReference type="SAM" id="MobiDB-lite"/>
    </source>
</evidence>
<dbReference type="Proteomes" id="UP000298218">
    <property type="component" value="Unassembled WGS sequence"/>
</dbReference>
<dbReference type="AlphaFoldDB" id="A0A4Y8KW40"/>
<dbReference type="InterPro" id="IPR036388">
    <property type="entry name" value="WH-like_DNA-bd_sf"/>
</dbReference>
<feature type="region of interest" description="Disordered" evidence="1">
    <location>
        <begin position="99"/>
        <end position="157"/>
    </location>
</feature>
<organism evidence="2 3">
    <name type="scientific">Cryobacterium psychrophilum</name>
    <dbReference type="NCBI Taxonomy" id="41988"/>
    <lineage>
        <taxon>Bacteria</taxon>
        <taxon>Bacillati</taxon>
        <taxon>Actinomycetota</taxon>
        <taxon>Actinomycetes</taxon>
        <taxon>Micrococcales</taxon>
        <taxon>Microbacteriaceae</taxon>
        <taxon>Cryobacterium</taxon>
    </lineage>
</organism>
<dbReference type="SUPFAM" id="SSF46785">
    <property type="entry name" value="Winged helix' DNA-binding domain"/>
    <property type="match status" value="1"/>
</dbReference>
<dbReference type="RefSeq" id="WP_134574392.1">
    <property type="nucleotide sequence ID" value="NZ_SOHQ01000015.1"/>
</dbReference>
<dbReference type="Gene3D" id="1.10.10.10">
    <property type="entry name" value="Winged helix-like DNA-binding domain superfamily/Winged helix DNA-binding domain"/>
    <property type="match status" value="1"/>
</dbReference>
<protein>
    <submittedName>
        <fullName evidence="2">Helix-turn-helix domain-containing protein</fullName>
    </submittedName>
</protein>
<dbReference type="Pfam" id="PF13730">
    <property type="entry name" value="HTH_36"/>
    <property type="match status" value="1"/>
</dbReference>
<accession>A0A4Y8KW40</accession>
<sequence>MANETFTMIPNWVLRNGILEPFELSIYLVLLSHRDHKTGTAWPSFDTIAREAGMSRSKVIRTLPKLTARGLVTITQRRRGSGDNAPNLYNVGVFKRAEPVDNSKPKKGPRFESTSESSLGSGSQPPPSGSQLLGGSGSQPPEEEPLTSRTKEEDLRSDLSEIRREISFETSNPFASQGQLDYLKDLFIHFNDEIPKPETMNRWADMEPGQASILIDSYLSQIPRYDSYEGPESGDDTYEALSLKGQQWADTGFIPDIREVA</sequence>
<evidence type="ECO:0000313" key="2">
    <source>
        <dbReference type="EMBL" id="TFD80534.1"/>
    </source>
</evidence>
<name>A0A4Y8KW40_9MICO</name>
<proteinExistence type="predicted"/>